<sequence>MDELLQKITDVIDGTETIKGRRVSTEQREQLLTTASNLKRALDATVYPKPLPPAVFDPSDTRLFGRFASIALVAQDRIALDAVDPVYGSGVYALYYLGDYPEYAPVANTETPLYVGKAQPKEGAVLTVEQGTAVTARLGEHKRSITNAVNLNIADFECRYLVIAAGWEAPAELELIRYFCPVWNEGIGPVHGLGKHGDSATTRANRRSPWDTLHPGRGWAASTAKDQLTVSQIKAQVGQHFQAHPSVKTRQDVIDAYVKTLATPP</sequence>
<keyword evidence="1" id="KW-0255">Endonuclease</keyword>
<keyword evidence="1" id="KW-0540">Nuclease</keyword>
<reference evidence="1 2" key="1">
    <citation type="submission" date="2021-05" db="EMBL/GenBank/DDBJ databases">
        <title>Mycobacterium acidophilum sp. nov., an extremely acid-tolerant member of the genus Mycobacterium.</title>
        <authorList>
            <person name="Xia J."/>
        </authorList>
    </citation>
    <scope>NUCLEOTIDE SEQUENCE [LARGE SCALE GENOMIC DNA]</scope>
    <source>
        <strain evidence="1 2">M1</strain>
    </source>
</reference>
<organism evidence="1 2">
    <name type="scientific">Mycolicibacter acidiphilus</name>
    <dbReference type="NCBI Taxonomy" id="2835306"/>
    <lineage>
        <taxon>Bacteria</taxon>
        <taxon>Bacillati</taxon>
        <taxon>Actinomycetota</taxon>
        <taxon>Actinomycetes</taxon>
        <taxon>Mycobacteriales</taxon>
        <taxon>Mycobacteriaceae</taxon>
        <taxon>Mycolicibacter</taxon>
    </lineage>
</organism>
<dbReference type="GO" id="GO:0004519">
    <property type="term" value="F:endonuclease activity"/>
    <property type="evidence" value="ECO:0007669"/>
    <property type="project" value="UniProtKB-KW"/>
</dbReference>
<protein>
    <submittedName>
        <fullName evidence="1">Eco29kI family restriction endonuclease</fullName>
        <ecNumber evidence="1">3.1.21.-</ecNumber>
    </submittedName>
</protein>
<name>A0ABS5RLA7_9MYCO</name>
<dbReference type="Proteomes" id="UP001519535">
    <property type="component" value="Unassembled WGS sequence"/>
</dbReference>
<proteinExistence type="predicted"/>
<accession>A0ABS5RLA7</accession>
<evidence type="ECO:0000313" key="2">
    <source>
        <dbReference type="Proteomes" id="UP001519535"/>
    </source>
</evidence>
<dbReference type="GO" id="GO:0016787">
    <property type="term" value="F:hydrolase activity"/>
    <property type="evidence" value="ECO:0007669"/>
    <property type="project" value="UniProtKB-KW"/>
</dbReference>
<keyword evidence="2" id="KW-1185">Reference proteome</keyword>
<dbReference type="Pfam" id="PF09517">
    <property type="entry name" value="RE_Eco29kI"/>
    <property type="match status" value="1"/>
</dbReference>
<keyword evidence="1" id="KW-0378">Hydrolase</keyword>
<dbReference type="InterPro" id="IPR018575">
    <property type="entry name" value="Restrct_endonuc_II_Eco29kI"/>
</dbReference>
<dbReference type="EC" id="3.1.21.-" evidence="1"/>
<dbReference type="RefSeq" id="WP_214093960.1">
    <property type="nucleotide sequence ID" value="NZ_JAHCLR010000036.1"/>
</dbReference>
<comment type="caution">
    <text evidence="1">The sequence shown here is derived from an EMBL/GenBank/DDBJ whole genome shotgun (WGS) entry which is preliminary data.</text>
</comment>
<evidence type="ECO:0000313" key="1">
    <source>
        <dbReference type="EMBL" id="MBS9535098.1"/>
    </source>
</evidence>
<dbReference type="EMBL" id="JAHCLR010000036">
    <property type="protein sequence ID" value="MBS9535098.1"/>
    <property type="molecule type" value="Genomic_DNA"/>
</dbReference>
<gene>
    <name evidence="1" type="ORF">KIH27_16035</name>
</gene>